<dbReference type="eggNOG" id="COG3572">
    <property type="taxonomic scope" value="Bacteria"/>
</dbReference>
<dbReference type="EMBL" id="CP001751">
    <property type="protein sequence ID" value="ADE40288.1"/>
    <property type="molecule type" value="Genomic_DNA"/>
</dbReference>
<evidence type="ECO:0000313" key="3">
    <source>
        <dbReference type="EMBL" id="ADE40288.1"/>
    </source>
</evidence>
<evidence type="ECO:0000256" key="1">
    <source>
        <dbReference type="SAM" id="Phobius"/>
    </source>
</evidence>
<keyword evidence="1" id="KW-0472">Membrane</keyword>
<feature type="domain" description="Chalcone isomerase" evidence="2">
    <location>
        <begin position="102"/>
        <end position="229"/>
    </location>
</feature>
<sequence length="236" mass="26617">MLRSTALISVNMALKSGQSRSYFYVDRRQPRLARLIFQNGLNSLMGMICSLVRFVIASFCRGMRVGMVILLTGTATMATMAVAEPLGTHVPDAEIVGEARFKVFLFKIYDATLYAPQGRYDPDGVYALRLRYLVDASKAQIVKRSLVEMERQTQVDKAQLQIWKKFLDASFRDLKDGESATAIHNQDGSITFYLNDVEGETIKDADFADAFMNIWLSDKARDLDFSRALRGLDNRS</sequence>
<keyword evidence="1" id="KW-1133">Transmembrane helix</keyword>
<evidence type="ECO:0000313" key="4">
    <source>
        <dbReference type="Proteomes" id="UP000007460"/>
    </source>
</evidence>
<gene>
    <name evidence="3" type="ordered locus">SAR116_2045</name>
</gene>
<proteinExistence type="predicted"/>
<name>D5BN95_PUNMI</name>
<dbReference type="HOGENOM" id="CLU_102167_1_0_5"/>
<dbReference type="KEGG" id="apb:SAR116_2045"/>
<accession>D5BN95</accession>
<dbReference type="Proteomes" id="UP000007460">
    <property type="component" value="Chromosome"/>
</dbReference>
<dbReference type="STRING" id="488538.SAR116_2045"/>
<keyword evidence="1" id="KW-0812">Transmembrane</keyword>
<dbReference type="Pfam" id="PF16036">
    <property type="entry name" value="Chalcone_3"/>
    <property type="match status" value="1"/>
</dbReference>
<feature type="transmembrane region" description="Helical" evidence="1">
    <location>
        <begin position="35"/>
        <end position="56"/>
    </location>
</feature>
<dbReference type="AlphaFoldDB" id="D5BN95"/>
<organism evidence="3 4">
    <name type="scientific">Puniceispirillum marinum (strain IMCC1322)</name>
    <dbReference type="NCBI Taxonomy" id="488538"/>
    <lineage>
        <taxon>Bacteria</taxon>
        <taxon>Pseudomonadati</taxon>
        <taxon>Pseudomonadota</taxon>
        <taxon>Alphaproteobacteria</taxon>
        <taxon>Candidatus Puniceispirillales</taxon>
        <taxon>Candidatus Puniceispirillaceae</taxon>
        <taxon>Candidatus Puniceispirillum</taxon>
    </lineage>
</organism>
<evidence type="ECO:0000259" key="2">
    <source>
        <dbReference type="Pfam" id="PF16036"/>
    </source>
</evidence>
<protein>
    <recommendedName>
        <fullName evidence="2">Chalcone isomerase domain-containing protein</fullName>
    </recommendedName>
</protein>
<dbReference type="OrthoDB" id="8527419at2"/>
<dbReference type="InterPro" id="IPR016087">
    <property type="entry name" value="Chalcone_isomerase"/>
</dbReference>
<reference evidence="3 4" key="1">
    <citation type="journal article" date="2010" name="J. Bacteriol.">
        <title>Complete genome sequence of "Candidatus Puniceispirillum marinum" IMCC1322, a representative of the SAR116 clade in the Alphaproteobacteria.</title>
        <authorList>
            <person name="Oh H.M."/>
            <person name="Kwon K.K."/>
            <person name="Kang I."/>
            <person name="Kang S.G."/>
            <person name="Lee J.H."/>
            <person name="Kim S.J."/>
            <person name="Cho J.C."/>
        </authorList>
    </citation>
    <scope>NUCLEOTIDE SEQUENCE [LARGE SCALE GENOMIC DNA]</scope>
    <source>
        <strain evidence="3 4">IMCC1322</strain>
    </source>
</reference>
<keyword evidence="4" id="KW-1185">Reference proteome</keyword>